<reference evidence="5" key="1">
    <citation type="journal article" date="2019" name="J. Bacteriol.">
        <title>A Mutagenic Screen Identifies a TonB-Dependent Receptor Required for the Lanthanide Metal Switch in the Type I Methanotroph 'Methylotuvimicrobium buryatense' 5GB1C.</title>
        <authorList>
            <person name="Groom J.D."/>
            <person name="Ford S.M."/>
            <person name="Pesesky M.W."/>
            <person name="Lidstrom M.E."/>
        </authorList>
    </citation>
    <scope>NUCLEOTIDE SEQUENCE [LARGE SCALE GENOMIC DNA]</scope>
    <source>
        <strain evidence="5">5GB1C</strain>
    </source>
</reference>
<keyword evidence="4" id="KW-0808">Transferase</keyword>
<dbReference type="SUPFAM" id="SSF55874">
    <property type="entry name" value="ATPase domain of HSP90 chaperone/DNA topoisomerase II/histidine kinase"/>
    <property type="match status" value="1"/>
</dbReference>
<dbReference type="InterPro" id="IPR004358">
    <property type="entry name" value="Sig_transdc_His_kin-like_C"/>
</dbReference>
<dbReference type="EMBL" id="CP035467">
    <property type="protein sequence ID" value="QCW83900.1"/>
    <property type="molecule type" value="Genomic_DNA"/>
</dbReference>
<protein>
    <recommendedName>
        <fullName evidence="2">histidine kinase</fullName>
        <ecNumber evidence="2">2.7.13.3</ecNumber>
    </recommendedName>
</protein>
<sequence>MSISPINNFSTILAASIHDIKNSLSTARELIAQLAKLDGVAETPEFRQLEFEASRMNSSLMQLLVLYKIDSSLFCPVIDEYQVKDILDDVVAQQRGVLALGGIGLIVECADDLYCYCDSGLINTVLISIINNAQRYCRKTIVLSAYQSGDSVCFQVEDDGEGYPAELIADLSYPVANGPGNTGLGLFFAETIAELHRKGTKSGIVRIDNNSCYEGARFRLFLP</sequence>
<evidence type="ECO:0000256" key="1">
    <source>
        <dbReference type="ARBA" id="ARBA00000085"/>
    </source>
</evidence>
<name>A0A4P9UTH2_METBY</name>
<dbReference type="RefSeq" id="WP_017842255.1">
    <property type="nucleotide sequence ID" value="NZ_CP035467.1"/>
</dbReference>
<dbReference type="OrthoDB" id="9811306at2"/>
<dbReference type="Pfam" id="PF02518">
    <property type="entry name" value="HATPase_c"/>
    <property type="match status" value="1"/>
</dbReference>
<dbReference type="InterPro" id="IPR003594">
    <property type="entry name" value="HATPase_dom"/>
</dbReference>
<dbReference type="EC" id="2.7.13.3" evidence="2"/>
<dbReference type="GO" id="GO:0005886">
    <property type="term" value="C:plasma membrane"/>
    <property type="evidence" value="ECO:0007669"/>
    <property type="project" value="TreeGrafter"/>
</dbReference>
<dbReference type="STRING" id="675511.GCA_000341735_03873"/>
<evidence type="ECO:0000313" key="4">
    <source>
        <dbReference type="EMBL" id="QCW83900.1"/>
    </source>
</evidence>
<dbReference type="PRINTS" id="PR00344">
    <property type="entry name" value="BCTRLSENSOR"/>
</dbReference>
<feature type="domain" description="Histidine kinase" evidence="3">
    <location>
        <begin position="15"/>
        <end position="223"/>
    </location>
</feature>
<dbReference type="Proteomes" id="UP000305881">
    <property type="component" value="Chromosome"/>
</dbReference>
<evidence type="ECO:0000256" key="2">
    <source>
        <dbReference type="ARBA" id="ARBA00012438"/>
    </source>
</evidence>
<dbReference type="SMART" id="SM00387">
    <property type="entry name" value="HATPase_c"/>
    <property type="match status" value="1"/>
</dbReference>
<dbReference type="AlphaFoldDB" id="A0A4P9UTH2"/>
<dbReference type="KEGG" id="mbur:EQU24_17875"/>
<dbReference type="InterPro" id="IPR005467">
    <property type="entry name" value="His_kinase_dom"/>
</dbReference>
<evidence type="ECO:0000259" key="3">
    <source>
        <dbReference type="PROSITE" id="PS50109"/>
    </source>
</evidence>
<gene>
    <name evidence="4" type="ORF">EQU24_17875</name>
</gene>
<dbReference type="GO" id="GO:0000155">
    <property type="term" value="F:phosphorelay sensor kinase activity"/>
    <property type="evidence" value="ECO:0007669"/>
    <property type="project" value="TreeGrafter"/>
</dbReference>
<dbReference type="InterPro" id="IPR036890">
    <property type="entry name" value="HATPase_C_sf"/>
</dbReference>
<accession>A0A4P9UTH2</accession>
<dbReference type="Gene3D" id="3.30.565.10">
    <property type="entry name" value="Histidine kinase-like ATPase, C-terminal domain"/>
    <property type="match status" value="1"/>
</dbReference>
<comment type="catalytic activity">
    <reaction evidence="1">
        <text>ATP + protein L-histidine = ADP + protein N-phospho-L-histidine.</text>
        <dbReference type="EC" id="2.7.13.3"/>
    </reaction>
</comment>
<keyword evidence="4" id="KW-0418">Kinase</keyword>
<keyword evidence="5" id="KW-1185">Reference proteome</keyword>
<proteinExistence type="predicted"/>
<dbReference type="PANTHER" id="PTHR45569">
    <property type="entry name" value="SENSOR PROTEIN KDPD"/>
    <property type="match status" value="1"/>
</dbReference>
<dbReference type="PANTHER" id="PTHR45569:SF1">
    <property type="entry name" value="SENSOR PROTEIN KDPD"/>
    <property type="match status" value="1"/>
</dbReference>
<evidence type="ECO:0000313" key="5">
    <source>
        <dbReference type="Proteomes" id="UP000305881"/>
    </source>
</evidence>
<organism evidence="4 5">
    <name type="scientific">Methylotuvimicrobium buryatense</name>
    <name type="common">Methylomicrobium buryatense</name>
    <dbReference type="NCBI Taxonomy" id="95641"/>
    <lineage>
        <taxon>Bacteria</taxon>
        <taxon>Pseudomonadati</taxon>
        <taxon>Pseudomonadota</taxon>
        <taxon>Gammaproteobacteria</taxon>
        <taxon>Methylococcales</taxon>
        <taxon>Methylococcaceae</taxon>
        <taxon>Methylotuvimicrobium</taxon>
    </lineage>
</organism>
<dbReference type="InterPro" id="IPR052023">
    <property type="entry name" value="Histidine_kinase_KdpD"/>
</dbReference>
<dbReference type="PROSITE" id="PS50109">
    <property type="entry name" value="HIS_KIN"/>
    <property type="match status" value="1"/>
</dbReference>